<dbReference type="SUPFAM" id="SSF52540">
    <property type="entry name" value="P-loop containing nucleoside triphosphate hydrolases"/>
    <property type="match status" value="1"/>
</dbReference>
<evidence type="ECO:0000259" key="2">
    <source>
        <dbReference type="Pfam" id="PF00078"/>
    </source>
</evidence>
<dbReference type="Pfam" id="PF00078">
    <property type="entry name" value="RVT_1"/>
    <property type="match status" value="1"/>
</dbReference>
<keyword evidence="7" id="KW-1185">Reference proteome</keyword>
<evidence type="ECO:0000313" key="7">
    <source>
        <dbReference type="Proteomes" id="UP000826656"/>
    </source>
</evidence>
<evidence type="ECO:0000259" key="3">
    <source>
        <dbReference type="Pfam" id="PF00931"/>
    </source>
</evidence>
<accession>A0ABQ7U5A3</accession>
<dbReference type="EMBL" id="JAIVGD010000026">
    <property type="protein sequence ID" value="KAH0741424.1"/>
    <property type="molecule type" value="Genomic_DNA"/>
</dbReference>
<feature type="domain" description="Disease resistance R13L4/SHOC-2-like LRR" evidence="4">
    <location>
        <begin position="147"/>
        <end position="295"/>
    </location>
</feature>
<protein>
    <submittedName>
        <fullName evidence="6">Uncharacterized protein</fullName>
    </submittedName>
</protein>
<sequence>MIDREIIFWTKLITALKPHPNLKSLTISGFRGFRLPNWINHSALRNIVSITIRHCKNCSCLPPFGELPCLESLELQDGYVEVEYVEDSGLPTRRRFPSLRKLIIGKFHNLKGLLKKEGEEQFPVLEQMKIEECPVFVIPTLSSVKKLELVCEEDATGFRSISNLRALTSLIIRFNKEATSLPEEMFKSLANLKYLRISFFNNLKEMPTSLASLNALKHLIIQWCDALESLPEEGLDGLTSLTELFVGHCEMLKCLPEGLQHLTALKTLIITHCPIVEKRCEKGIGEDWHKIAHIPNRLIKAIVESIEGRPLLGEMDLAPLQKNLQELLNGKRYLLVLDDVWNEDQDKWANLRQVLKVGASGAFVLTTTRLEKCDRLTCMPPRIGSLTCLKTLDLFVVSERKGCQLGELRNLNLYGSMSIRHLERVKNDMDGKEANLSAKGNLHSLSMHWDIDEPHRYELEEVKVLESLKPHPNLKCLVIIGFRGFRLPDWMNHSVLKNVVSILIRGFKTCSCLPPFVELPCLQSLELCNGSAEVEYVDSGFPTRRRFPSLRKLNIDKFRNLKGLLEKEGEEQFPVLEEMSIYWCPMFVIPALSSIKKLHVYGADATGFRYYNLKELRSSLACLNALKHLEIHSCGALESLPEEGVEGLTSLSELSVHNCKMLKCLPEGLQHLTALTTLTVGECPTLIKRCEKGIGEDWPRIAHIPMFLEWFRYVIFFQHYVYYTLLIKVIEGKRGLRQGDPMSPLLFVLVMEYLTRSLRKINDLIIFCKAQEKSTTRVMEVLNHFNEATGLVANMDKSSFYCAGINAETEQKFLRLTGFSKGTLPIRYLSLPLSSKKWSKIDCQVLVEKITNRVETQQHLFVECAWTREVQKALFRWSGIPFQCQTVQHTLQWLKRRNWKKFHKEVAAAIFGAVIYHIWKARNWKHFMNLLIQAVEVSNQIKKEVQGFNTAARRIELM</sequence>
<comment type="caution">
    <text evidence="6">The sequence shown here is derived from an EMBL/GenBank/DDBJ whole genome shotgun (WGS) entry which is preliminary data.</text>
</comment>
<dbReference type="Pfam" id="PF23598">
    <property type="entry name" value="LRR_14"/>
    <property type="match status" value="1"/>
</dbReference>
<dbReference type="PANTHER" id="PTHR47186:SF13">
    <property type="entry name" value="DISEASE RESISTANCE PROTEIN RGA3"/>
    <property type="match status" value="1"/>
</dbReference>
<dbReference type="SUPFAM" id="SSF56672">
    <property type="entry name" value="DNA/RNA polymerases"/>
    <property type="match status" value="1"/>
</dbReference>
<dbReference type="SUPFAM" id="SSF52058">
    <property type="entry name" value="L domain-like"/>
    <property type="match status" value="2"/>
</dbReference>
<keyword evidence="1" id="KW-0677">Repeat</keyword>
<dbReference type="InterPro" id="IPR056789">
    <property type="entry name" value="LRR_R13L1-DRL21"/>
</dbReference>
<dbReference type="InterPro" id="IPR002182">
    <property type="entry name" value="NB-ARC"/>
</dbReference>
<organism evidence="6 7">
    <name type="scientific">Solanum tuberosum</name>
    <name type="common">Potato</name>
    <dbReference type="NCBI Taxonomy" id="4113"/>
    <lineage>
        <taxon>Eukaryota</taxon>
        <taxon>Viridiplantae</taxon>
        <taxon>Streptophyta</taxon>
        <taxon>Embryophyta</taxon>
        <taxon>Tracheophyta</taxon>
        <taxon>Spermatophyta</taxon>
        <taxon>Magnoliopsida</taxon>
        <taxon>eudicotyledons</taxon>
        <taxon>Gunneridae</taxon>
        <taxon>Pentapetalae</taxon>
        <taxon>asterids</taxon>
        <taxon>lamiids</taxon>
        <taxon>Solanales</taxon>
        <taxon>Solanaceae</taxon>
        <taxon>Solanoideae</taxon>
        <taxon>Solaneae</taxon>
        <taxon>Solanum</taxon>
    </lineage>
</organism>
<dbReference type="Gene3D" id="3.80.10.10">
    <property type="entry name" value="Ribonuclease Inhibitor"/>
    <property type="match status" value="4"/>
</dbReference>
<dbReference type="Proteomes" id="UP000826656">
    <property type="component" value="Unassembled WGS sequence"/>
</dbReference>
<evidence type="ECO:0000256" key="1">
    <source>
        <dbReference type="ARBA" id="ARBA00022737"/>
    </source>
</evidence>
<feature type="domain" description="NB-ARC" evidence="3">
    <location>
        <begin position="313"/>
        <end position="390"/>
    </location>
</feature>
<dbReference type="Pfam" id="PF25019">
    <property type="entry name" value="LRR_R13L1-DRL21"/>
    <property type="match status" value="2"/>
</dbReference>
<evidence type="ECO:0000259" key="5">
    <source>
        <dbReference type="Pfam" id="PF25019"/>
    </source>
</evidence>
<evidence type="ECO:0000259" key="4">
    <source>
        <dbReference type="Pfam" id="PF23598"/>
    </source>
</evidence>
<dbReference type="InterPro" id="IPR000477">
    <property type="entry name" value="RT_dom"/>
</dbReference>
<feature type="domain" description="R13L1/DRL21-like LRR repeat region" evidence="5">
    <location>
        <begin position="11"/>
        <end position="76"/>
    </location>
</feature>
<feature type="domain" description="Reverse transcriptase" evidence="2">
    <location>
        <begin position="729"/>
        <end position="829"/>
    </location>
</feature>
<dbReference type="Gene3D" id="3.40.50.300">
    <property type="entry name" value="P-loop containing nucleotide triphosphate hydrolases"/>
    <property type="match status" value="1"/>
</dbReference>
<name>A0ABQ7U5A3_SOLTU</name>
<dbReference type="Pfam" id="PF00931">
    <property type="entry name" value="NB-ARC"/>
    <property type="match status" value="1"/>
</dbReference>
<dbReference type="InterPro" id="IPR032675">
    <property type="entry name" value="LRR_dom_sf"/>
</dbReference>
<dbReference type="InterPro" id="IPR043502">
    <property type="entry name" value="DNA/RNA_pol_sf"/>
</dbReference>
<dbReference type="InterPro" id="IPR027417">
    <property type="entry name" value="P-loop_NTPase"/>
</dbReference>
<evidence type="ECO:0000313" key="6">
    <source>
        <dbReference type="EMBL" id="KAH0741424.1"/>
    </source>
</evidence>
<gene>
    <name evidence="6" type="ORF">KY290_034467</name>
</gene>
<feature type="domain" description="R13L1/DRL21-like LRR repeat region" evidence="5">
    <location>
        <begin position="405"/>
        <end position="528"/>
    </location>
</feature>
<proteinExistence type="predicted"/>
<reference evidence="6 7" key="1">
    <citation type="journal article" date="2021" name="bioRxiv">
        <title>Chromosome-scale and haplotype-resolved genome assembly of a tetraploid potato cultivar.</title>
        <authorList>
            <person name="Sun H."/>
            <person name="Jiao W.-B."/>
            <person name="Krause K."/>
            <person name="Campoy J.A."/>
            <person name="Goel M."/>
            <person name="Folz-Donahue K."/>
            <person name="Kukat C."/>
            <person name="Huettel B."/>
            <person name="Schneeberger K."/>
        </authorList>
    </citation>
    <scope>NUCLEOTIDE SEQUENCE [LARGE SCALE GENOMIC DNA]</scope>
    <source>
        <strain evidence="6">SolTubOtavaFocal</strain>
        <tissue evidence="6">Leaves</tissue>
    </source>
</reference>
<dbReference type="PANTHER" id="PTHR47186">
    <property type="entry name" value="LEUCINE-RICH REPEAT-CONTAINING PROTEIN 57"/>
    <property type="match status" value="1"/>
</dbReference>
<dbReference type="InterPro" id="IPR055414">
    <property type="entry name" value="LRR_R13L4/SHOC2-like"/>
</dbReference>